<evidence type="ECO:0000313" key="2">
    <source>
        <dbReference type="EMBL" id="CAD6193024.1"/>
    </source>
</evidence>
<evidence type="ECO:0000256" key="1">
    <source>
        <dbReference type="SAM" id="MobiDB-lite"/>
    </source>
</evidence>
<proteinExistence type="predicted"/>
<keyword evidence="3" id="KW-1185">Reference proteome</keyword>
<accession>A0A8S1HBW9</accession>
<dbReference type="AlphaFoldDB" id="A0A8S1HBW9"/>
<reference evidence="2" key="1">
    <citation type="submission" date="2020-10" db="EMBL/GenBank/DDBJ databases">
        <authorList>
            <person name="Kikuchi T."/>
        </authorList>
    </citation>
    <scope>NUCLEOTIDE SEQUENCE</scope>
    <source>
        <strain evidence="2">NKZ352</strain>
    </source>
</reference>
<evidence type="ECO:0000313" key="3">
    <source>
        <dbReference type="Proteomes" id="UP000835052"/>
    </source>
</evidence>
<dbReference type="EMBL" id="CAJGYM010000032">
    <property type="protein sequence ID" value="CAD6193024.1"/>
    <property type="molecule type" value="Genomic_DNA"/>
</dbReference>
<gene>
    <name evidence="2" type="ORF">CAUJ_LOCUS8943</name>
</gene>
<name>A0A8S1HBW9_9PELO</name>
<comment type="caution">
    <text evidence="2">The sequence shown here is derived from an EMBL/GenBank/DDBJ whole genome shotgun (WGS) entry which is preliminary data.</text>
</comment>
<sequence length="96" mass="10796">MDDRRNIVRRANDAVNESFSALTVDAMNFALHRFSEARKNWREAKASLKLLEEEMRLALSSEEESGNGNGNGLPAFEVRPQVENGDSSQEENENPT</sequence>
<organism evidence="2 3">
    <name type="scientific">Caenorhabditis auriculariae</name>
    <dbReference type="NCBI Taxonomy" id="2777116"/>
    <lineage>
        <taxon>Eukaryota</taxon>
        <taxon>Metazoa</taxon>
        <taxon>Ecdysozoa</taxon>
        <taxon>Nematoda</taxon>
        <taxon>Chromadorea</taxon>
        <taxon>Rhabditida</taxon>
        <taxon>Rhabditina</taxon>
        <taxon>Rhabditomorpha</taxon>
        <taxon>Rhabditoidea</taxon>
        <taxon>Rhabditidae</taxon>
        <taxon>Peloderinae</taxon>
        <taxon>Caenorhabditis</taxon>
    </lineage>
</organism>
<feature type="region of interest" description="Disordered" evidence="1">
    <location>
        <begin position="58"/>
        <end position="96"/>
    </location>
</feature>
<dbReference type="Proteomes" id="UP000835052">
    <property type="component" value="Unassembled WGS sequence"/>
</dbReference>
<protein>
    <submittedName>
        <fullName evidence="2">Uncharacterized protein</fullName>
    </submittedName>
</protein>